<feature type="transmembrane region" description="Helical" evidence="8">
    <location>
        <begin position="40"/>
        <end position="59"/>
    </location>
</feature>
<evidence type="ECO:0000256" key="1">
    <source>
        <dbReference type="ARBA" id="ARBA00004651"/>
    </source>
</evidence>
<organism evidence="9 10">
    <name type="scientific">Parasulfitobacter algicola</name>
    <dbReference type="NCBI Taxonomy" id="2614809"/>
    <lineage>
        <taxon>Bacteria</taxon>
        <taxon>Pseudomonadati</taxon>
        <taxon>Pseudomonadota</taxon>
        <taxon>Alphaproteobacteria</taxon>
        <taxon>Rhodobacterales</taxon>
        <taxon>Roseobacteraceae</taxon>
        <taxon>Parasulfitobacter</taxon>
    </lineage>
</organism>
<feature type="transmembrane region" description="Helical" evidence="8">
    <location>
        <begin position="355"/>
        <end position="376"/>
    </location>
</feature>
<feature type="transmembrane region" description="Helical" evidence="8">
    <location>
        <begin position="478"/>
        <end position="498"/>
    </location>
</feature>
<keyword evidence="5 8" id="KW-1133">Transmembrane helix</keyword>
<dbReference type="RefSeq" id="WP_174138092.1">
    <property type="nucleotide sequence ID" value="NZ_JABUFE010000005.1"/>
</dbReference>
<feature type="transmembrane region" description="Helical" evidence="8">
    <location>
        <begin position="186"/>
        <end position="210"/>
    </location>
</feature>
<keyword evidence="6" id="KW-0406">Ion transport</keyword>
<dbReference type="EMBL" id="JABUFE010000005">
    <property type="protein sequence ID" value="NSX55239.1"/>
    <property type="molecule type" value="Genomic_DNA"/>
</dbReference>
<feature type="transmembrane region" description="Helical" evidence="8">
    <location>
        <begin position="283"/>
        <end position="301"/>
    </location>
</feature>
<evidence type="ECO:0000256" key="4">
    <source>
        <dbReference type="ARBA" id="ARBA00022692"/>
    </source>
</evidence>
<keyword evidence="10" id="KW-1185">Reference proteome</keyword>
<keyword evidence="2" id="KW-0813">Transport</keyword>
<accession>A0ABX2IXL2</accession>
<dbReference type="Pfam" id="PF02386">
    <property type="entry name" value="TrkH"/>
    <property type="match status" value="2"/>
</dbReference>
<evidence type="ECO:0000256" key="5">
    <source>
        <dbReference type="ARBA" id="ARBA00022989"/>
    </source>
</evidence>
<dbReference type="PANTHER" id="PTHR32024:SF3">
    <property type="entry name" value="TRK SYSTEM POTASSIUM UPTAKE PROTEIN"/>
    <property type="match status" value="1"/>
</dbReference>
<dbReference type="Proteomes" id="UP000777935">
    <property type="component" value="Unassembled WGS sequence"/>
</dbReference>
<sequence length="505" mass="55047">MQWLMKLPLFVLLMGIGAVAMYLPAIHAFALRDMHEARTFFYGATLFLMLTGMLGIATSNYQPNHAARSQLLSLMAAFVLLPVMLAIPFNEALRTTTFLNSYFEMVSSLTTTGATIFDNPARLPPSLHLWRAMVAWMGGFLMWVTALAILAPMNLGGFEVTAEDNANQSGETYTQFIRIADPSERLLRFTLDLLPVYVGTTAFLWVVLALLGDDALTAICHAMSVISTSGISPVGGLEQSASGRFGEILVFLFLMLAVSRMTFSRDQNARRFSQLQSDPEIRIAVVLMITIPLFLFLRHWIGAYDVQGQQDSLAALRALWGGMFTVLSFLTTTGFASADWATARDWSGLGTPGLILMGLALLGGGVATTAGGVKLLRVYALYKHGQREIERLIHPSSVARSGRHGRKIRRQGAYIAWIFFMLFALSVAAIMTLLSLTGLQFETSMVLTVAALSTTGPLASIAAETPISYAGLTDPAKIILIGAMVLGRLETLAIVALLNPEFWRS</sequence>
<keyword evidence="7 8" id="KW-0472">Membrane</keyword>
<evidence type="ECO:0000256" key="3">
    <source>
        <dbReference type="ARBA" id="ARBA00022475"/>
    </source>
</evidence>
<evidence type="ECO:0000256" key="6">
    <source>
        <dbReference type="ARBA" id="ARBA00023065"/>
    </source>
</evidence>
<gene>
    <name evidence="9" type="ORF">HRQ87_10530</name>
</gene>
<comment type="caution">
    <text evidence="9">The sequence shown here is derived from an EMBL/GenBank/DDBJ whole genome shotgun (WGS) entry which is preliminary data.</text>
</comment>
<evidence type="ECO:0000313" key="10">
    <source>
        <dbReference type="Proteomes" id="UP000777935"/>
    </source>
</evidence>
<keyword evidence="4 8" id="KW-0812">Transmembrane</keyword>
<evidence type="ECO:0000313" key="9">
    <source>
        <dbReference type="EMBL" id="NSX55239.1"/>
    </source>
</evidence>
<reference evidence="9 10" key="1">
    <citation type="submission" date="2020-06" db="EMBL/GenBank/DDBJ databases">
        <title>Sulfitobacter algicola sp. nov., isolated from green algae.</title>
        <authorList>
            <person name="Wang C."/>
        </authorList>
    </citation>
    <scope>NUCLEOTIDE SEQUENCE [LARGE SCALE GENOMIC DNA]</scope>
    <source>
        <strain evidence="9 10">1151</strain>
    </source>
</reference>
<evidence type="ECO:0000256" key="8">
    <source>
        <dbReference type="SAM" id="Phobius"/>
    </source>
</evidence>
<feature type="transmembrane region" description="Helical" evidence="8">
    <location>
        <begin position="129"/>
        <end position="151"/>
    </location>
</feature>
<feature type="transmembrane region" description="Helical" evidence="8">
    <location>
        <begin position="413"/>
        <end position="436"/>
    </location>
</feature>
<dbReference type="PANTHER" id="PTHR32024">
    <property type="entry name" value="TRK SYSTEM POTASSIUM UPTAKE PROTEIN TRKG-RELATED"/>
    <property type="match status" value="1"/>
</dbReference>
<dbReference type="InterPro" id="IPR003445">
    <property type="entry name" value="Cat_transpt"/>
</dbReference>
<feature type="transmembrane region" description="Helical" evidence="8">
    <location>
        <begin position="216"/>
        <end position="237"/>
    </location>
</feature>
<proteinExistence type="predicted"/>
<feature type="transmembrane region" description="Helical" evidence="8">
    <location>
        <begin position="313"/>
        <end position="335"/>
    </location>
</feature>
<name>A0ABX2IXL2_9RHOB</name>
<evidence type="ECO:0000256" key="7">
    <source>
        <dbReference type="ARBA" id="ARBA00023136"/>
    </source>
</evidence>
<feature type="transmembrane region" description="Helical" evidence="8">
    <location>
        <begin position="244"/>
        <end position="263"/>
    </location>
</feature>
<feature type="transmembrane region" description="Helical" evidence="8">
    <location>
        <begin position="71"/>
        <end position="89"/>
    </location>
</feature>
<comment type="subcellular location">
    <subcellularLocation>
        <location evidence="1">Cell membrane</location>
        <topology evidence="1">Multi-pass membrane protein</topology>
    </subcellularLocation>
</comment>
<feature type="transmembrane region" description="Helical" evidence="8">
    <location>
        <begin position="7"/>
        <end position="28"/>
    </location>
</feature>
<protein>
    <submittedName>
        <fullName evidence="9">TrkH family potassium uptake protein</fullName>
    </submittedName>
</protein>
<evidence type="ECO:0000256" key="2">
    <source>
        <dbReference type="ARBA" id="ARBA00022448"/>
    </source>
</evidence>
<keyword evidence="3" id="KW-1003">Cell membrane</keyword>